<evidence type="ECO:0000313" key="4">
    <source>
        <dbReference type="Proteomes" id="UP000031036"/>
    </source>
</evidence>
<dbReference type="OrthoDB" id="70224at2759"/>
<sequence>MNLIFPGGDQMADVEAQLDDFLKRNSSRRIALVTSGGTRVPLEKNAVRFIDNFSMGTRGSASTEYFLAKGYAVIFFHRDESLMPFSRKYARLFENLEVNHAGQVHVKEMPGLVDAVKAFGQSRDRLFFLPFSDVTRYLSTLEKICIRLRPFGSSVLVYLAAAVSDFYITQDRLPTHKIHSDEGKLQLTLSIVPKLLDRLVNELVPEAFVISFKLETDESVLVEKARGALKKYGHKLVIGNILQTRKERVIFVESDREEEIFLSAEQKAENVEIEQLIVDRLVQIHNHFQSGRH</sequence>
<dbReference type="GO" id="GO:0015937">
    <property type="term" value="P:coenzyme A biosynthetic process"/>
    <property type="evidence" value="ECO:0007669"/>
    <property type="project" value="UniProtKB-ARBA"/>
</dbReference>
<reference evidence="3 4" key="1">
    <citation type="submission" date="2014-11" db="EMBL/GenBank/DDBJ databases">
        <title>Genetic blueprint of the zoonotic pathogen Toxocara canis.</title>
        <authorList>
            <person name="Zhu X.-Q."/>
            <person name="Korhonen P.K."/>
            <person name="Cai H."/>
            <person name="Young N.D."/>
            <person name="Nejsum P."/>
            <person name="von Samson-Himmelstjerna G."/>
            <person name="Boag P.R."/>
            <person name="Tan P."/>
            <person name="Li Q."/>
            <person name="Min J."/>
            <person name="Yang Y."/>
            <person name="Wang X."/>
            <person name="Fang X."/>
            <person name="Hall R.S."/>
            <person name="Hofmann A."/>
            <person name="Sternberg P.W."/>
            <person name="Jex A.R."/>
            <person name="Gasser R.B."/>
        </authorList>
    </citation>
    <scope>NUCLEOTIDE SEQUENCE [LARGE SCALE GENOMIC DNA]</scope>
    <source>
        <strain evidence="3">PN_DK_2014</strain>
    </source>
</reference>
<accession>A0A0B2V9H4</accession>
<dbReference type="Pfam" id="PF04127">
    <property type="entry name" value="DFP"/>
    <property type="match status" value="1"/>
</dbReference>
<evidence type="ECO:0000256" key="1">
    <source>
        <dbReference type="ARBA" id="ARBA00005703"/>
    </source>
</evidence>
<dbReference type="OMA" id="LERYQHH"/>
<dbReference type="EMBL" id="JPKZ01002167">
    <property type="protein sequence ID" value="KHN78122.1"/>
    <property type="molecule type" value="Genomic_DNA"/>
</dbReference>
<dbReference type="Proteomes" id="UP000031036">
    <property type="component" value="Unassembled WGS sequence"/>
</dbReference>
<comment type="similarity">
    <text evidence="1">Belongs to the PPC synthetase family.</text>
</comment>
<dbReference type="SUPFAM" id="SSF102645">
    <property type="entry name" value="CoaB-like"/>
    <property type="match status" value="1"/>
</dbReference>
<dbReference type="InterPro" id="IPR035929">
    <property type="entry name" value="CoaB-like_sf"/>
</dbReference>
<dbReference type="GO" id="GO:0003824">
    <property type="term" value="F:catalytic activity"/>
    <property type="evidence" value="ECO:0007669"/>
    <property type="project" value="UniProtKB-ARBA"/>
</dbReference>
<dbReference type="STRING" id="6265.A0A0B2V9H4"/>
<evidence type="ECO:0000313" key="3">
    <source>
        <dbReference type="EMBL" id="KHN78122.1"/>
    </source>
</evidence>
<name>A0A0B2V9H4_TOXCA</name>
<organism evidence="3 4">
    <name type="scientific">Toxocara canis</name>
    <name type="common">Canine roundworm</name>
    <dbReference type="NCBI Taxonomy" id="6265"/>
    <lineage>
        <taxon>Eukaryota</taxon>
        <taxon>Metazoa</taxon>
        <taxon>Ecdysozoa</taxon>
        <taxon>Nematoda</taxon>
        <taxon>Chromadorea</taxon>
        <taxon>Rhabditida</taxon>
        <taxon>Spirurina</taxon>
        <taxon>Ascaridomorpha</taxon>
        <taxon>Ascaridoidea</taxon>
        <taxon>Toxocaridae</taxon>
        <taxon>Toxocara</taxon>
    </lineage>
</organism>
<proteinExistence type="inferred from homology"/>
<comment type="caution">
    <text evidence="3">The sequence shown here is derived from an EMBL/GenBank/DDBJ whole genome shotgun (WGS) entry which is preliminary data.</text>
</comment>
<dbReference type="AlphaFoldDB" id="A0A0B2V9H4"/>
<dbReference type="InterPro" id="IPR007085">
    <property type="entry name" value="DNA/pantothenate-metab_flavo_C"/>
</dbReference>
<protein>
    <submittedName>
        <fullName evidence="3">Uncharacterized protein C4B3.18</fullName>
    </submittedName>
</protein>
<feature type="domain" description="DNA/pantothenate metabolism flavoprotein C-terminal" evidence="2">
    <location>
        <begin position="156"/>
        <end position="270"/>
    </location>
</feature>
<keyword evidence="4" id="KW-1185">Reference proteome</keyword>
<gene>
    <name evidence="3" type="primary">SPCC4B3.18</name>
    <name evidence="3" type="ORF">Tcan_17213</name>
</gene>
<dbReference type="PANTHER" id="PTHR12290">
    <property type="entry name" value="CORNICHON-RELATED"/>
    <property type="match status" value="1"/>
</dbReference>
<evidence type="ECO:0000259" key="2">
    <source>
        <dbReference type="Pfam" id="PF04127"/>
    </source>
</evidence>
<dbReference type="Gene3D" id="3.40.50.10300">
    <property type="entry name" value="CoaB-like"/>
    <property type="match status" value="1"/>
</dbReference>